<dbReference type="PANTHER" id="PTHR33221:SF9">
    <property type="entry name" value="RRF2 FAMILY PROTEIN"/>
    <property type="match status" value="1"/>
</dbReference>
<evidence type="ECO:0000313" key="1">
    <source>
        <dbReference type="EMBL" id="MBD0379423.1"/>
    </source>
</evidence>
<keyword evidence="2" id="KW-1185">Reference proteome</keyword>
<evidence type="ECO:0000313" key="2">
    <source>
        <dbReference type="Proteomes" id="UP000650466"/>
    </source>
</evidence>
<sequence>MKYTKATNYALHTMVYLAAVPTGKVIGVRSLAELQSLSPTFLSKILTKLVKAGLIESAPGVNGGYKLSKSKYEISFLDIIDAIEGAASLFSCTSEHQDCLIQGVMCDAEHALEQYLKGRTIAELAERVGEQLTAFMKKETM</sequence>
<dbReference type="Gene3D" id="1.10.10.10">
    <property type="entry name" value="Winged helix-like DNA-binding domain superfamily/Winged helix DNA-binding domain"/>
    <property type="match status" value="1"/>
</dbReference>
<organism evidence="1 2">
    <name type="scientific">Paenibacillus sedimenti</name>
    <dbReference type="NCBI Taxonomy" id="2770274"/>
    <lineage>
        <taxon>Bacteria</taxon>
        <taxon>Bacillati</taxon>
        <taxon>Bacillota</taxon>
        <taxon>Bacilli</taxon>
        <taxon>Bacillales</taxon>
        <taxon>Paenibacillaceae</taxon>
        <taxon>Paenibacillus</taxon>
    </lineage>
</organism>
<dbReference type="InterPro" id="IPR030489">
    <property type="entry name" value="TR_Rrf2-type_CS"/>
</dbReference>
<name>A0A926QIB1_9BACL</name>
<reference evidence="1" key="1">
    <citation type="submission" date="2020-09" db="EMBL/GenBank/DDBJ databases">
        <title>Draft Genome Sequence of Paenibacillus sp. WST5.</title>
        <authorList>
            <person name="Bao Z."/>
        </authorList>
    </citation>
    <scope>NUCLEOTIDE SEQUENCE</scope>
    <source>
        <strain evidence="1">WST5</strain>
    </source>
</reference>
<dbReference type="EMBL" id="JACVVD010000002">
    <property type="protein sequence ID" value="MBD0379423.1"/>
    <property type="molecule type" value="Genomic_DNA"/>
</dbReference>
<dbReference type="SUPFAM" id="SSF46785">
    <property type="entry name" value="Winged helix' DNA-binding domain"/>
    <property type="match status" value="1"/>
</dbReference>
<dbReference type="PANTHER" id="PTHR33221">
    <property type="entry name" value="WINGED HELIX-TURN-HELIX TRANSCRIPTIONAL REGULATOR, RRF2 FAMILY"/>
    <property type="match status" value="1"/>
</dbReference>
<dbReference type="InterPro" id="IPR036390">
    <property type="entry name" value="WH_DNA-bd_sf"/>
</dbReference>
<dbReference type="NCBIfam" id="TIGR00738">
    <property type="entry name" value="rrf2_super"/>
    <property type="match status" value="1"/>
</dbReference>
<comment type="caution">
    <text evidence="1">The sequence shown here is derived from an EMBL/GenBank/DDBJ whole genome shotgun (WGS) entry which is preliminary data.</text>
</comment>
<gene>
    <name evidence="1" type="ORF">ICC18_04795</name>
</gene>
<dbReference type="RefSeq" id="WP_188173251.1">
    <property type="nucleotide sequence ID" value="NZ_JACVVD010000002.1"/>
</dbReference>
<protein>
    <submittedName>
        <fullName evidence="1">Rrf2 family transcriptional regulator</fullName>
    </submittedName>
</protein>
<dbReference type="PROSITE" id="PS51197">
    <property type="entry name" value="HTH_RRF2_2"/>
    <property type="match status" value="1"/>
</dbReference>
<dbReference type="AlphaFoldDB" id="A0A926QIB1"/>
<dbReference type="InterPro" id="IPR000944">
    <property type="entry name" value="Tscrpt_reg_Rrf2"/>
</dbReference>
<dbReference type="PROSITE" id="PS01332">
    <property type="entry name" value="HTH_RRF2_1"/>
    <property type="match status" value="1"/>
</dbReference>
<dbReference type="GO" id="GO:0005829">
    <property type="term" value="C:cytosol"/>
    <property type="evidence" value="ECO:0007669"/>
    <property type="project" value="TreeGrafter"/>
</dbReference>
<accession>A0A926QIB1</accession>
<dbReference type="InterPro" id="IPR036388">
    <property type="entry name" value="WH-like_DNA-bd_sf"/>
</dbReference>
<dbReference type="GO" id="GO:0003700">
    <property type="term" value="F:DNA-binding transcription factor activity"/>
    <property type="evidence" value="ECO:0007669"/>
    <property type="project" value="TreeGrafter"/>
</dbReference>
<dbReference type="Pfam" id="PF02082">
    <property type="entry name" value="Rrf2"/>
    <property type="match status" value="1"/>
</dbReference>
<dbReference type="Proteomes" id="UP000650466">
    <property type="component" value="Unassembled WGS sequence"/>
</dbReference>
<proteinExistence type="predicted"/>